<dbReference type="EMBL" id="MN740976">
    <property type="protein sequence ID" value="QHU20946.1"/>
    <property type="molecule type" value="Genomic_DNA"/>
</dbReference>
<sequence length="66" mass="7780">MSKHKHVSDDLKLRAVQHYLKSKRSNNQLNTDKLISMYPNIPNIHDAVKNILSIYKKDKNRVCGRY</sequence>
<evidence type="ECO:0000313" key="1">
    <source>
        <dbReference type="EMBL" id="QHU20946.1"/>
    </source>
</evidence>
<accession>A0A6C0KUX8</accession>
<protein>
    <submittedName>
        <fullName evidence="1">Uncharacterized protein</fullName>
    </submittedName>
</protein>
<organism evidence="1">
    <name type="scientific">viral metagenome</name>
    <dbReference type="NCBI Taxonomy" id="1070528"/>
    <lineage>
        <taxon>unclassified sequences</taxon>
        <taxon>metagenomes</taxon>
        <taxon>organismal metagenomes</taxon>
    </lineage>
</organism>
<proteinExistence type="predicted"/>
<reference evidence="1" key="1">
    <citation type="journal article" date="2020" name="Nature">
        <title>Giant virus diversity and host interactions through global metagenomics.</title>
        <authorList>
            <person name="Schulz F."/>
            <person name="Roux S."/>
            <person name="Paez-Espino D."/>
            <person name="Jungbluth S."/>
            <person name="Walsh D.A."/>
            <person name="Denef V.J."/>
            <person name="McMahon K.D."/>
            <person name="Konstantinidis K.T."/>
            <person name="Eloe-Fadrosh E.A."/>
            <person name="Kyrpides N.C."/>
            <person name="Woyke T."/>
        </authorList>
    </citation>
    <scope>NUCLEOTIDE SEQUENCE</scope>
    <source>
        <strain evidence="1">GVMAG-S-3300013094-100</strain>
    </source>
</reference>
<name>A0A6C0KUX8_9ZZZZ</name>
<dbReference type="AlphaFoldDB" id="A0A6C0KUX8"/>